<protein>
    <submittedName>
        <fullName evidence="2">Uncharacterized protein</fullName>
    </submittedName>
</protein>
<dbReference type="PANTHER" id="PTHR43157">
    <property type="entry name" value="PHOSPHATIDYLINOSITOL-GLYCAN BIOSYNTHESIS CLASS F PROTEIN-RELATED"/>
    <property type="match status" value="1"/>
</dbReference>
<organism evidence="2 3">
    <name type="scientific">Penicillium chermesinum</name>
    <dbReference type="NCBI Taxonomy" id="63820"/>
    <lineage>
        <taxon>Eukaryota</taxon>
        <taxon>Fungi</taxon>
        <taxon>Dikarya</taxon>
        <taxon>Ascomycota</taxon>
        <taxon>Pezizomycotina</taxon>
        <taxon>Eurotiomycetes</taxon>
        <taxon>Eurotiomycetidae</taxon>
        <taxon>Eurotiales</taxon>
        <taxon>Aspergillaceae</taxon>
        <taxon>Penicillium</taxon>
    </lineage>
</organism>
<dbReference type="GO" id="GO:0016491">
    <property type="term" value="F:oxidoreductase activity"/>
    <property type="evidence" value="ECO:0007669"/>
    <property type="project" value="UniProtKB-KW"/>
</dbReference>
<dbReference type="RefSeq" id="XP_058330128.1">
    <property type="nucleotide sequence ID" value="XM_058474388.1"/>
</dbReference>
<keyword evidence="1" id="KW-0560">Oxidoreductase</keyword>
<keyword evidence="3" id="KW-1185">Reference proteome</keyword>
<dbReference type="Gene3D" id="3.40.50.720">
    <property type="entry name" value="NAD(P)-binding Rossmann-like Domain"/>
    <property type="match status" value="1"/>
</dbReference>
<dbReference type="InterPro" id="IPR002347">
    <property type="entry name" value="SDR_fam"/>
</dbReference>
<dbReference type="InterPro" id="IPR036291">
    <property type="entry name" value="NAD(P)-bd_dom_sf"/>
</dbReference>
<evidence type="ECO:0000313" key="3">
    <source>
        <dbReference type="Proteomes" id="UP001150941"/>
    </source>
</evidence>
<proteinExistence type="predicted"/>
<evidence type="ECO:0000313" key="2">
    <source>
        <dbReference type="EMBL" id="KAJ5232135.1"/>
    </source>
</evidence>
<reference evidence="2" key="2">
    <citation type="journal article" date="2023" name="IMA Fungus">
        <title>Comparative genomic study of the Penicillium genus elucidates a diverse pangenome and 15 lateral gene transfer events.</title>
        <authorList>
            <person name="Petersen C."/>
            <person name="Sorensen T."/>
            <person name="Nielsen M.R."/>
            <person name="Sondergaard T.E."/>
            <person name="Sorensen J.L."/>
            <person name="Fitzpatrick D.A."/>
            <person name="Frisvad J.C."/>
            <person name="Nielsen K.L."/>
        </authorList>
    </citation>
    <scope>NUCLEOTIDE SEQUENCE</scope>
    <source>
        <strain evidence="2">IBT 19713</strain>
    </source>
</reference>
<dbReference type="AlphaFoldDB" id="A0A9W9TMP1"/>
<sequence length="326" mass="36607">MRQAKVTPLPEGINLEGETVVITGASAGMGLETARQMLRLRCSTMVLAVRNVSKGEECVQQLEQDPVIQSNKPTIKVLKLDVGQYDSVQEFTKELQQKIEAVDILILNAGIGRLKLERSPTGHEETLQINYLSNVLILSELLPYLEASAGKTGSPTRISWVGSRMHEKGHDFEKKGPFRSDDSVFARFDDEKRFSRFSYANSKLLCAMFMYTLAPRLDPTKIVLNMFCPGMVNTNMSDYLPLPLRVVFEGVKYLMGRPIEDGGNIYINAAVVAGPETHGKYLYDKDIQPEPSTYIKSTVGQVVQKRLWEETMEEMKKITTLPSEFC</sequence>
<comment type="caution">
    <text evidence="2">The sequence shown here is derived from an EMBL/GenBank/DDBJ whole genome shotgun (WGS) entry which is preliminary data.</text>
</comment>
<reference evidence="2" key="1">
    <citation type="submission" date="2022-11" db="EMBL/GenBank/DDBJ databases">
        <authorList>
            <person name="Petersen C."/>
        </authorList>
    </citation>
    <scope>NUCLEOTIDE SEQUENCE</scope>
    <source>
        <strain evidence="2">IBT 19713</strain>
    </source>
</reference>
<dbReference type="GeneID" id="83201691"/>
<dbReference type="EMBL" id="JAPQKS010000004">
    <property type="protein sequence ID" value="KAJ5232135.1"/>
    <property type="molecule type" value="Genomic_DNA"/>
</dbReference>
<evidence type="ECO:0000256" key="1">
    <source>
        <dbReference type="ARBA" id="ARBA00023002"/>
    </source>
</evidence>
<gene>
    <name evidence="2" type="ORF">N7468_005091</name>
</gene>
<accession>A0A9W9TMP1</accession>
<dbReference type="OrthoDB" id="542013at2759"/>
<dbReference type="SUPFAM" id="SSF51735">
    <property type="entry name" value="NAD(P)-binding Rossmann-fold domains"/>
    <property type="match status" value="1"/>
</dbReference>
<dbReference type="PANTHER" id="PTHR43157:SF35">
    <property type="entry name" value="DEHYDROGENASE_REDUCTASE FAMILY PROTEIN, PUTATIVE-RELATED"/>
    <property type="match status" value="1"/>
</dbReference>
<name>A0A9W9TMP1_9EURO</name>
<dbReference type="Proteomes" id="UP001150941">
    <property type="component" value="Unassembled WGS sequence"/>
</dbReference>
<dbReference type="Pfam" id="PF00106">
    <property type="entry name" value="adh_short"/>
    <property type="match status" value="1"/>
</dbReference>
<dbReference type="PRINTS" id="PR00081">
    <property type="entry name" value="GDHRDH"/>
</dbReference>